<dbReference type="InterPro" id="IPR004089">
    <property type="entry name" value="MCPsignal_dom"/>
</dbReference>
<feature type="domain" description="Methyl-accepting transducer" evidence="5">
    <location>
        <begin position="268"/>
        <end position="483"/>
    </location>
</feature>
<dbReference type="Proteomes" id="UP000628984">
    <property type="component" value="Unassembled WGS sequence"/>
</dbReference>
<dbReference type="InterPro" id="IPR003660">
    <property type="entry name" value="HAMP_dom"/>
</dbReference>
<dbReference type="Pfam" id="PF00015">
    <property type="entry name" value="MCPsignal"/>
    <property type="match status" value="1"/>
</dbReference>
<dbReference type="GO" id="GO:0005886">
    <property type="term" value="C:plasma membrane"/>
    <property type="evidence" value="ECO:0007669"/>
    <property type="project" value="TreeGrafter"/>
</dbReference>
<dbReference type="GO" id="GO:0007165">
    <property type="term" value="P:signal transduction"/>
    <property type="evidence" value="ECO:0007669"/>
    <property type="project" value="UniProtKB-KW"/>
</dbReference>
<keyword evidence="1" id="KW-0145">Chemotaxis</keyword>
<feature type="transmembrane region" description="Helical" evidence="4">
    <location>
        <begin position="7"/>
        <end position="28"/>
    </location>
</feature>
<dbReference type="PROSITE" id="PS50885">
    <property type="entry name" value="HAMP"/>
    <property type="match status" value="1"/>
</dbReference>
<dbReference type="GO" id="GO:0006935">
    <property type="term" value="P:chemotaxis"/>
    <property type="evidence" value="ECO:0007669"/>
    <property type="project" value="UniProtKB-KW"/>
</dbReference>
<name>A0A918IY44_9RHOB</name>
<feature type="transmembrane region" description="Helical" evidence="4">
    <location>
        <begin position="191"/>
        <end position="210"/>
    </location>
</feature>
<evidence type="ECO:0000256" key="4">
    <source>
        <dbReference type="SAM" id="Phobius"/>
    </source>
</evidence>
<reference evidence="7" key="2">
    <citation type="submission" date="2020-09" db="EMBL/GenBank/DDBJ databases">
        <authorList>
            <person name="Sun Q."/>
            <person name="Kim S."/>
        </authorList>
    </citation>
    <scope>NUCLEOTIDE SEQUENCE</scope>
    <source>
        <strain evidence="7">KCTC 23714</strain>
    </source>
</reference>
<evidence type="ECO:0000256" key="3">
    <source>
        <dbReference type="PROSITE-ProRule" id="PRU00284"/>
    </source>
</evidence>
<keyword evidence="8" id="KW-1185">Reference proteome</keyword>
<dbReference type="Gene3D" id="1.10.287.950">
    <property type="entry name" value="Methyl-accepting chemotaxis protein"/>
    <property type="match status" value="1"/>
</dbReference>
<dbReference type="CDD" id="cd06225">
    <property type="entry name" value="HAMP"/>
    <property type="match status" value="1"/>
</dbReference>
<dbReference type="Pfam" id="PF00672">
    <property type="entry name" value="HAMP"/>
    <property type="match status" value="1"/>
</dbReference>
<evidence type="ECO:0000259" key="6">
    <source>
        <dbReference type="PROSITE" id="PS50885"/>
    </source>
</evidence>
<reference evidence="7" key="1">
    <citation type="journal article" date="2014" name="Int. J. Syst. Evol. Microbiol.">
        <title>Complete genome sequence of Corynebacterium casei LMG S-19264T (=DSM 44701T), isolated from a smear-ripened cheese.</title>
        <authorList>
            <consortium name="US DOE Joint Genome Institute (JGI-PGF)"/>
            <person name="Walter F."/>
            <person name="Albersmeier A."/>
            <person name="Kalinowski J."/>
            <person name="Ruckert C."/>
        </authorList>
    </citation>
    <scope>NUCLEOTIDE SEQUENCE</scope>
    <source>
        <strain evidence="7">KCTC 23714</strain>
    </source>
</reference>
<accession>A0A918IY44</accession>
<feature type="domain" description="HAMP" evidence="6">
    <location>
        <begin position="211"/>
        <end position="263"/>
    </location>
</feature>
<comment type="similarity">
    <text evidence="2">Belongs to the methyl-accepting chemotaxis (MCP) protein family.</text>
</comment>
<keyword evidence="4" id="KW-0812">Transmembrane</keyword>
<dbReference type="PROSITE" id="PS50111">
    <property type="entry name" value="CHEMOTAXIS_TRANSDUC_2"/>
    <property type="match status" value="1"/>
</dbReference>
<evidence type="ECO:0000313" key="7">
    <source>
        <dbReference type="EMBL" id="GGW38341.1"/>
    </source>
</evidence>
<dbReference type="SMART" id="SM00304">
    <property type="entry name" value="HAMP"/>
    <property type="match status" value="1"/>
</dbReference>
<gene>
    <name evidence="7" type="primary">mcpH</name>
    <name evidence="7" type="ORF">GCM10011452_28350</name>
</gene>
<dbReference type="SMART" id="SM00283">
    <property type="entry name" value="MA"/>
    <property type="match status" value="1"/>
</dbReference>
<keyword evidence="3" id="KW-0807">Transducer</keyword>
<dbReference type="PANTHER" id="PTHR43531:SF11">
    <property type="entry name" value="METHYL-ACCEPTING CHEMOTAXIS PROTEIN 3"/>
    <property type="match status" value="1"/>
</dbReference>
<keyword evidence="4" id="KW-1133">Transmembrane helix</keyword>
<dbReference type="InterPro" id="IPR004090">
    <property type="entry name" value="Chemotax_Me-accpt_rcpt"/>
</dbReference>
<dbReference type="InterPro" id="IPR051310">
    <property type="entry name" value="MCP_chemotaxis"/>
</dbReference>
<evidence type="ECO:0000259" key="5">
    <source>
        <dbReference type="PROSITE" id="PS50111"/>
    </source>
</evidence>
<sequence length="526" mass="55330">MGISIKLKLIATFLLTFVLGGVALYVAFSNMEHYNAALDDIIDHDMHRVLLVEDLLTQELIVQTHAREALMETALPDSDRLPHLTEAMQTAGAAVLANIEALRPITASEDLDLVDELQASHHELEGIITQAIALRAAGQRAAAGDLMLLEGNTAYEHVLTAAQDLRKIAGDDVESAELVVDQEFGAAQRELILISLAAVTLSALFAGLLVRSIVRRLSRTVALARNVAGGDLRQVIAVQGRDEISDLQRAVNEMVVQLRGIAGSVAESVRSVAAGATQTAATSEEMSQGVTEQASFSEEASASVEQMAAGLRQGAQDAAETERLATRSAEDARVGGAAVAEAVAAMQLIAERIQIVQEIARQTDLLALNAAVEAARAGEHGRGFAVVADEVRKLAERSQVAAVEIAQMSTATVQSAARAGNLLEGLVPNIAETSGLVARIAAMMQELSTGSSQISAAIQQLDKVTQQNSSAAEELSAGAVQLAGLADELTEVVDFFKVDVESAAPEPASSHVRQSDLDPNLQLLAA</sequence>
<evidence type="ECO:0000256" key="1">
    <source>
        <dbReference type="ARBA" id="ARBA00022500"/>
    </source>
</evidence>
<dbReference type="AlphaFoldDB" id="A0A918IY44"/>
<comment type="caution">
    <text evidence="7">The sequence shown here is derived from an EMBL/GenBank/DDBJ whole genome shotgun (WGS) entry which is preliminary data.</text>
</comment>
<dbReference type="PANTHER" id="PTHR43531">
    <property type="entry name" value="PROTEIN ICFG"/>
    <property type="match status" value="1"/>
</dbReference>
<evidence type="ECO:0000313" key="8">
    <source>
        <dbReference type="Proteomes" id="UP000628984"/>
    </source>
</evidence>
<evidence type="ECO:0000256" key="2">
    <source>
        <dbReference type="ARBA" id="ARBA00029447"/>
    </source>
</evidence>
<dbReference type="EMBL" id="BMYQ01000010">
    <property type="protein sequence ID" value="GGW38341.1"/>
    <property type="molecule type" value="Genomic_DNA"/>
</dbReference>
<dbReference type="PRINTS" id="PR00260">
    <property type="entry name" value="CHEMTRNSDUCR"/>
</dbReference>
<dbReference type="SUPFAM" id="SSF58104">
    <property type="entry name" value="Methyl-accepting chemotaxis protein (MCP) signaling domain"/>
    <property type="match status" value="1"/>
</dbReference>
<protein>
    <submittedName>
        <fullName evidence="7">Methyl-accepting chemotaxis protein</fullName>
    </submittedName>
</protein>
<dbReference type="RefSeq" id="WP_189634547.1">
    <property type="nucleotide sequence ID" value="NZ_BMYQ01000010.1"/>
</dbReference>
<organism evidence="7 8">
    <name type="scientific">Gemmobacter lanyuensis</name>
    <dbReference type="NCBI Taxonomy" id="1054497"/>
    <lineage>
        <taxon>Bacteria</taxon>
        <taxon>Pseudomonadati</taxon>
        <taxon>Pseudomonadota</taxon>
        <taxon>Alphaproteobacteria</taxon>
        <taxon>Rhodobacterales</taxon>
        <taxon>Paracoccaceae</taxon>
        <taxon>Gemmobacter</taxon>
    </lineage>
</organism>
<dbReference type="GO" id="GO:0004888">
    <property type="term" value="F:transmembrane signaling receptor activity"/>
    <property type="evidence" value="ECO:0007669"/>
    <property type="project" value="InterPro"/>
</dbReference>
<keyword evidence="4" id="KW-0472">Membrane</keyword>
<proteinExistence type="inferred from homology"/>